<reference evidence="13" key="1">
    <citation type="journal article" date="2021" name="PeerJ">
        <title>Extensive microbial diversity within the chicken gut microbiome revealed by metagenomics and culture.</title>
        <authorList>
            <person name="Gilroy R."/>
            <person name="Ravi A."/>
            <person name="Getino M."/>
            <person name="Pursley I."/>
            <person name="Horton D.L."/>
            <person name="Alikhan N.F."/>
            <person name="Baker D."/>
            <person name="Gharbi K."/>
            <person name="Hall N."/>
            <person name="Watson M."/>
            <person name="Adriaenssens E.M."/>
            <person name="Foster-Nyarko E."/>
            <person name="Jarju S."/>
            <person name="Secka A."/>
            <person name="Antonio M."/>
            <person name="Oren A."/>
            <person name="Chaudhuri R.R."/>
            <person name="La Ragione R."/>
            <person name="Hildebrand F."/>
            <person name="Pallen M.J."/>
        </authorList>
    </citation>
    <scope>NUCLEOTIDE SEQUENCE</scope>
    <source>
        <strain evidence="13">MalCec1-1739</strain>
    </source>
</reference>
<evidence type="ECO:0000259" key="12">
    <source>
        <dbReference type="Pfam" id="PF01467"/>
    </source>
</evidence>
<comment type="pathway">
    <text evidence="2 11">Cofactor biosynthesis; NAD(+) biosynthesis; deamido-NAD(+) from nicotinate D-ribonucleotide: step 1/1.</text>
</comment>
<evidence type="ECO:0000256" key="10">
    <source>
        <dbReference type="ARBA" id="ARBA00048721"/>
    </source>
</evidence>
<dbReference type="Pfam" id="PF01467">
    <property type="entry name" value="CTP_transf_like"/>
    <property type="match status" value="1"/>
</dbReference>
<feature type="domain" description="Cytidyltransferase-like" evidence="12">
    <location>
        <begin position="7"/>
        <end position="165"/>
    </location>
</feature>
<proteinExistence type="inferred from homology"/>
<comment type="catalytic activity">
    <reaction evidence="10 11">
        <text>nicotinate beta-D-ribonucleotide + ATP + H(+) = deamido-NAD(+) + diphosphate</text>
        <dbReference type="Rhea" id="RHEA:22860"/>
        <dbReference type="ChEBI" id="CHEBI:15378"/>
        <dbReference type="ChEBI" id="CHEBI:30616"/>
        <dbReference type="ChEBI" id="CHEBI:33019"/>
        <dbReference type="ChEBI" id="CHEBI:57502"/>
        <dbReference type="ChEBI" id="CHEBI:58437"/>
        <dbReference type="EC" id="2.7.7.18"/>
    </reaction>
</comment>
<keyword evidence="8 11" id="KW-0067">ATP-binding</keyword>
<evidence type="ECO:0000256" key="3">
    <source>
        <dbReference type="ARBA" id="ARBA00009014"/>
    </source>
</evidence>
<reference evidence="13" key="2">
    <citation type="submission" date="2021-04" db="EMBL/GenBank/DDBJ databases">
        <authorList>
            <person name="Gilroy R."/>
        </authorList>
    </citation>
    <scope>NUCLEOTIDE SEQUENCE</scope>
    <source>
        <strain evidence="13">MalCec1-1739</strain>
    </source>
</reference>
<dbReference type="GO" id="GO:0004515">
    <property type="term" value="F:nicotinate-nucleotide adenylyltransferase activity"/>
    <property type="evidence" value="ECO:0007669"/>
    <property type="project" value="UniProtKB-UniRule"/>
</dbReference>
<dbReference type="Proteomes" id="UP000787625">
    <property type="component" value="Unassembled WGS sequence"/>
</dbReference>
<evidence type="ECO:0000256" key="9">
    <source>
        <dbReference type="ARBA" id="ARBA00023027"/>
    </source>
</evidence>
<evidence type="ECO:0000256" key="6">
    <source>
        <dbReference type="ARBA" id="ARBA00022695"/>
    </source>
</evidence>
<comment type="caution">
    <text evidence="13">The sequence shown here is derived from an EMBL/GenBank/DDBJ whole genome shotgun (WGS) entry which is preliminary data.</text>
</comment>
<keyword evidence="4 11" id="KW-0662">Pyridine nucleotide biosynthesis</keyword>
<evidence type="ECO:0000313" key="14">
    <source>
        <dbReference type="Proteomes" id="UP000787625"/>
    </source>
</evidence>
<sequence length="193" mass="21942">MGKVIALMGGTYNPPHVGHLAMANYICEYCGVDELWLMVTPCNPFKVNDELLDEHLRYMMVEAAVADYPKIKACDFECILERPSYTYKTLAALRHAYPDDRFVLVVGADNWASFDKWRCPEEILSHHDVLIYGRPGVNVLSSALPSNVRMVDAPLLDVSSTFIRQSVAAGRDVRYFTHPMVWQIIVEQGLYRN</sequence>
<dbReference type="GO" id="GO:0009435">
    <property type="term" value="P:NAD+ biosynthetic process"/>
    <property type="evidence" value="ECO:0007669"/>
    <property type="project" value="UniProtKB-UniRule"/>
</dbReference>
<dbReference type="EC" id="2.7.7.18" evidence="11"/>
<dbReference type="Gene3D" id="3.40.50.620">
    <property type="entry name" value="HUPs"/>
    <property type="match status" value="1"/>
</dbReference>
<gene>
    <name evidence="11" type="primary">nadD</name>
    <name evidence="13" type="ORF">IAA93_00690</name>
</gene>
<evidence type="ECO:0000256" key="8">
    <source>
        <dbReference type="ARBA" id="ARBA00022840"/>
    </source>
</evidence>
<dbReference type="CDD" id="cd02165">
    <property type="entry name" value="NMNAT"/>
    <property type="match status" value="1"/>
</dbReference>
<dbReference type="NCBIfam" id="TIGR00125">
    <property type="entry name" value="cyt_tran_rel"/>
    <property type="match status" value="1"/>
</dbReference>
<evidence type="ECO:0000313" key="13">
    <source>
        <dbReference type="EMBL" id="HJD52236.1"/>
    </source>
</evidence>
<evidence type="ECO:0000256" key="1">
    <source>
        <dbReference type="ARBA" id="ARBA00002324"/>
    </source>
</evidence>
<dbReference type="InterPro" id="IPR014729">
    <property type="entry name" value="Rossmann-like_a/b/a_fold"/>
</dbReference>
<organism evidence="13 14">
    <name type="scientific">Candidatus Avibacteroides avistercoris</name>
    <dbReference type="NCBI Taxonomy" id="2840690"/>
    <lineage>
        <taxon>Bacteria</taxon>
        <taxon>Pseudomonadati</taxon>
        <taxon>Bacteroidota</taxon>
        <taxon>Bacteroidia</taxon>
        <taxon>Bacteroidales</taxon>
        <taxon>Bacteroidaceae</taxon>
        <taxon>Bacteroidaceae incertae sedis</taxon>
        <taxon>Candidatus Avibacteroides</taxon>
    </lineage>
</organism>
<dbReference type="InterPro" id="IPR005248">
    <property type="entry name" value="NadD/NMNAT"/>
</dbReference>
<keyword evidence="5 11" id="KW-0808">Transferase</keyword>
<dbReference type="PANTHER" id="PTHR39321:SF3">
    <property type="entry name" value="PHOSPHOPANTETHEINE ADENYLYLTRANSFERASE"/>
    <property type="match status" value="1"/>
</dbReference>
<evidence type="ECO:0000256" key="4">
    <source>
        <dbReference type="ARBA" id="ARBA00022642"/>
    </source>
</evidence>
<protein>
    <recommendedName>
        <fullName evidence="11">Probable nicotinate-nucleotide adenylyltransferase</fullName>
        <ecNumber evidence="11">2.7.7.18</ecNumber>
    </recommendedName>
    <alternativeName>
        <fullName evidence="11">Deamido-NAD(+) diphosphorylase</fullName>
    </alternativeName>
    <alternativeName>
        <fullName evidence="11">Deamido-NAD(+) pyrophosphorylase</fullName>
    </alternativeName>
    <alternativeName>
        <fullName evidence="11">Nicotinate mononucleotide adenylyltransferase</fullName>
        <shortName evidence="11">NaMN adenylyltransferase</shortName>
    </alternativeName>
</protein>
<evidence type="ECO:0000256" key="5">
    <source>
        <dbReference type="ARBA" id="ARBA00022679"/>
    </source>
</evidence>
<dbReference type="GO" id="GO:0005524">
    <property type="term" value="F:ATP binding"/>
    <property type="evidence" value="ECO:0007669"/>
    <property type="project" value="UniProtKB-KW"/>
</dbReference>
<keyword evidence="9 11" id="KW-0520">NAD</keyword>
<dbReference type="PANTHER" id="PTHR39321">
    <property type="entry name" value="NICOTINATE-NUCLEOTIDE ADENYLYLTRANSFERASE-RELATED"/>
    <property type="match status" value="1"/>
</dbReference>
<dbReference type="InterPro" id="IPR004821">
    <property type="entry name" value="Cyt_trans-like"/>
</dbReference>
<keyword evidence="6 11" id="KW-0548">Nucleotidyltransferase</keyword>
<comment type="function">
    <text evidence="1 11">Catalyzes the reversible adenylation of nicotinate mononucleotide (NaMN) to nicotinic acid adenine dinucleotide (NaAD).</text>
</comment>
<dbReference type="AlphaFoldDB" id="A0A9D2ZU78"/>
<keyword evidence="7 11" id="KW-0547">Nucleotide-binding</keyword>
<dbReference type="SUPFAM" id="SSF52374">
    <property type="entry name" value="Nucleotidylyl transferase"/>
    <property type="match status" value="1"/>
</dbReference>
<name>A0A9D2ZU78_9BACT</name>
<evidence type="ECO:0000256" key="7">
    <source>
        <dbReference type="ARBA" id="ARBA00022741"/>
    </source>
</evidence>
<dbReference type="EMBL" id="DWUP01000012">
    <property type="protein sequence ID" value="HJD52236.1"/>
    <property type="molecule type" value="Genomic_DNA"/>
</dbReference>
<evidence type="ECO:0000256" key="11">
    <source>
        <dbReference type="HAMAP-Rule" id="MF_00244"/>
    </source>
</evidence>
<evidence type="ECO:0000256" key="2">
    <source>
        <dbReference type="ARBA" id="ARBA00005019"/>
    </source>
</evidence>
<accession>A0A9D2ZU78</accession>
<dbReference type="HAMAP" id="MF_00244">
    <property type="entry name" value="NaMN_adenylyltr"/>
    <property type="match status" value="1"/>
</dbReference>
<dbReference type="NCBIfam" id="TIGR00482">
    <property type="entry name" value="nicotinate (nicotinamide) nucleotide adenylyltransferase"/>
    <property type="match status" value="1"/>
</dbReference>
<comment type="similarity">
    <text evidence="3 11">Belongs to the NadD family.</text>
</comment>